<dbReference type="Proteomes" id="UP000283975">
    <property type="component" value="Unassembled WGS sequence"/>
</dbReference>
<proteinExistence type="predicted"/>
<evidence type="ECO:0000313" key="3">
    <source>
        <dbReference type="Proteomes" id="UP000283975"/>
    </source>
</evidence>
<sequence>MSLLTRDIKRIVAYYQRRFGTRDPFKIADALGIEVQIGNIGSKSGCYMYLKRSKCIWLNENLESHEMEYVMAHELGHAIMHPRENCYFIKHKTFLLNSRNEVEANKFAVEFLISDDILYEYLKYRECTIEQTARILGYQKELIALRLK</sequence>
<gene>
    <name evidence="2" type="ORF">DW839_32105</name>
</gene>
<dbReference type="InterPro" id="IPR010359">
    <property type="entry name" value="IrrE_HExxH"/>
</dbReference>
<dbReference type="Gene3D" id="1.10.10.2910">
    <property type="match status" value="1"/>
</dbReference>
<dbReference type="Pfam" id="PF06114">
    <property type="entry name" value="Peptidase_M78"/>
    <property type="match status" value="1"/>
</dbReference>
<comment type="caution">
    <text evidence="2">The sequence shown here is derived from an EMBL/GenBank/DDBJ whole genome shotgun (WGS) entry which is preliminary data.</text>
</comment>
<protein>
    <submittedName>
        <fullName evidence="2">ImmA/IrrE family metallo-endopeptidase</fullName>
    </submittedName>
</protein>
<dbReference type="EMBL" id="QSHZ01000072">
    <property type="protein sequence ID" value="RHC45595.1"/>
    <property type="molecule type" value="Genomic_DNA"/>
</dbReference>
<dbReference type="AlphaFoldDB" id="A0A414AEF1"/>
<feature type="domain" description="IrrE N-terminal-like" evidence="1">
    <location>
        <begin position="28"/>
        <end position="148"/>
    </location>
</feature>
<accession>A0A414AEF1</accession>
<organism evidence="2 3">
    <name type="scientific">Enterocloster bolteae</name>
    <dbReference type="NCBI Taxonomy" id="208479"/>
    <lineage>
        <taxon>Bacteria</taxon>
        <taxon>Bacillati</taxon>
        <taxon>Bacillota</taxon>
        <taxon>Clostridia</taxon>
        <taxon>Lachnospirales</taxon>
        <taxon>Lachnospiraceae</taxon>
        <taxon>Enterocloster</taxon>
    </lineage>
</organism>
<reference evidence="2 3" key="1">
    <citation type="submission" date="2018-08" db="EMBL/GenBank/DDBJ databases">
        <title>A genome reference for cultivated species of the human gut microbiota.</title>
        <authorList>
            <person name="Zou Y."/>
            <person name="Xue W."/>
            <person name="Luo G."/>
        </authorList>
    </citation>
    <scope>NUCLEOTIDE SEQUENCE [LARGE SCALE GENOMIC DNA]</scope>
    <source>
        <strain evidence="2 3">AM35-14</strain>
    </source>
</reference>
<evidence type="ECO:0000259" key="1">
    <source>
        <dbReference type="Pfam" id="PF06114"/>
    </source>
</evidence>
<name>A0A414AEF1_9FIRM</name>
<evidence type="ECO:0000313" key="2">
    <source>
        <dbReference type="EMBL" id="RHC45595.1"/>
    </source>
</evidence>